<organism evidence="3 4">
    <name type="scientific">Rhizophlyctis rosea</name>
    <dbReference type="NCBI Taxonomy" id="64517"/>
    <lineage>
        <taxon>Eukaryota</taxon>
        <taxon>Fungi</taxon>
        <taxon>Fungi incertae sedis</taxon>
        <taxon>Chytridiomycota</taxon>
        <taxon>Chytridiomycota incertae sedis</taxon>
        <taxon>Chytridiomycetes</taxon>
        <taxon>Rhizophlyctidales</taxon>
        <taxon>Rhizophlyctidaceae</taxon>
        <taxon>Rhizophlyctis</taxon>
    </lineage>
</organism>
<proteinExistence type="predicted"/>
<gene>
    <name evidence="3" type="ORF">HK097_010851</name>
</gene>
<evidence type="ECO:0000313" key="4">
    <source>
        <dbReference type="Proteomes" id="UP001212841"/>
    </source>
</evidence>
<feature type="coiled-coil region" evidence="1">
    <location>
        <begin position="115"/>
        <end position="209"/>
    </location>
</feature>
<keyword evidence="4" id="KW-1185">Reference proteome</keyword>
<keyword evidence="1" id="KW-0175">Coiled coil</keyword>
<protein>
    <submittedName>
        <fullName evidence="3">Uncharacterized protein</fullName>
    </submittedName>
</protein>
<dbReference type="AlphaFoldDB" id="A0AAD5S8Q2"/>
<comment type="caution">
    <text evidence="3">The sequence shown here is derived from an EMBL/GenBank/DDBJ whole genome shotgun (WGS) entry which is preliminary data.</text>
</comment>
<accession>A0AAD5S8Q2</accession>
<feature type="coiled-coil region" evidence="1">
    <location>
        <begin position="253"/>
        <end position="312"/>
    </location>
</feature>
<sequence length="641" mass="71151">MKPFPDLFRGRGRPTPKSGLQPHRNASAANQHTLNTLQYLCAYTTNREALTKIEHEKLLAKITKLSTDVNYWRGVACDLKGDIWTMRKARREERGYADNVLNDFSTSTTKSTQTLLRQERAAESLANTIHALQIENAKLSTLNNTQLSTIQSLDAQKSSLEDRLRALTEAHQNLTNTHNTFRNKSASHIQSLRTERQSLKDKITDLETHLDSAASSSNAAVLSLGFEIRRLTDLLARKDHTLTEVTSKSVATSKKLTTQITHLEIQLKTLNEKLHHISQNSAIEITSLKHDKKLLTTTLDDISEDLDTLRETSRAEIRALTSENETLAKANETLTFSNTTLQTRLTDLSARFSRLECVLSQSEKEKEEVEVTLAAVSSHMYANEDAFKAERDVLLSSSASLKRELDEVKEREEANGSNTMVLSDLVAVLERDLEGSKELKTEVEVLRARLGSSLRKEASEREGRIRLEKVVEELRERLEKAYANLRMRYATARSLEKEKSRLEPMVVTLKTEIRRATQNAQSANTTASHQMDTLLRGNATTSPIVSSTSTPTPLTAVLAKTPHAENRIPPSVIITSTPSSPHTAIAAESTAPPKHASENVTLNPSALEFSPDVDVFIACPPGHKNHLVVGRGVGGNVLIEG</sequence>
<evidence type="ECO:0000256" key="1">
    <source>
        <dbReference type="SAM" id="Coils"/>
    </source>
</evidence>
<evidence type="ECO:0000256" key="2">
    <source>
        <dbReference type="SAM" id="MobiDB-lite"/>
    </source>
</evidence>
<dbReference type="EMBL" id="JADGJD010000842">
    <property type="protein sequence ID" value="KAJ3048133.1"/>
    <property type="molecule type" value="Genomic_DNA"/>
</dbReference>
<evidence type="ECO:0000313" key="3">
    <source>
        <dbReference type="EMBL" id="KAJ3048133.1"/>
    </source>
</evidence>
<feature type="non-terminal residue" evidence="3">
    <location>
        <position position="1"/>
    </location>
</feature>
<feature type="region of interest" description="Disordered" evidence="2">
    <location>
        <begin position="1"/>
        <end position="26"/>
    </location>
</feature>
<feature type="coiled-coil region" evidence="1">
    <location>
        <begin position="464"/>
        <end position="495"/>
    </location>
</feature>
<name>A0AAD5S8Q2_9FUNG</name>
<dbReference type="Proteomes" id="UP001212841">
    <property type="component" value="Unassembled WGS sequence"/>
</dbReference>
<reference evidence="3" key="1">
    <citation type="submission" date="2020-05" db="EMBL/GenBank/DDBJ databases">
        <title>Phylogenomic resolution of chytrid fungi.</title>
        <authorList>
            <person name="Stajich J.E."/>
            <person name="Amses K."/>
            <person name="Simmons R."/>
            <person name="Seto K."/>
            <person name="Myers J."/>
            <person name="Bonds A."/>
            <person name="Quandt C.A."/>
            <person name="Barry K."/>
            <person name="Liu P."/>
            <person name="Grigoriev I."/>
            <person name="Longcore J.E."/>
            <person name="James T.Y."/>
        </authorList>
    </citation>
    <scope>NUCLEOTIDE SEQUENCE</scope>
    <source>
        <strain evidence="3">JEL0318</strain>
    </source>
</reference>